<gene>
    <name evidence="2" type="ORF">NSPWAT_2291</name>
</gene>
<keyword evidence="3" id="KW-1185">Reference proteome</keyword>
<feature type="transmembrane region" description="Helical" evidence="1">
    <location>
        <begin position="48"/>
        <end position="65"/>
    </location>
</feature>
<dbReference type="Proteomes" id="UP001157733">
    <property type="component" value="Chromosome"/>
</dbReference>
<proteinExistence type="predicted"/>
<protein>
    <submittedName>
        <fullName evidence="2">Uncharacterized protein</fullName>
    </submittedName>
</protein>
<keyword evidence="1" id="KW-0812">Transmembrane</keyword>
<evidence type="ECO:0000313" key="3">
    <source>
        <dbReference type="Proteomes" id="UP001157733"/>
    </source>
</evidence>
<organism evidence="2 3">
    <name type="scientific">Nitrospina watsonii</name>
    <dbReference type="NCBI Taxonomy" id="1323948"/>
    <lineage>
        <taxon>Bacteria</taxon>
        <taxon>Pseudomonadati</taxon>
        <taxon>Nitrospinota/Tectimicrobiota group</taxon>
        <taxon>Nitrospinota</taxon>
        <taxon>Nitrospinia</taxon>
        <taxon>Nitrospinales</taxon>
        <taxon>Nitrospinaceae</taxon>
        <taxon>Nitrospina</taxon>
    </lineage>
</organism>
<feature type="transmembrane region" description="Helical" evidence="1">
    <location>
        <begin position="12"/>
        <end position="42"/>
    </location>
</feature>
<name>A0ABM9HGH9_9BACT</name>
<dbReference type="EMBL" id="OX336137">
    <property type="protein sequence ID" value="CAI2719147.1"/>
    <property type="molecule type" value="Genomic_DNA"/>
</dbReference>
<sequence length="171" mass="19152">MFWNRYPGYSLLTVALAALNMFHGGVFLASLVTGLMSGVLWAVDKQQWALLFLAIALAGVSQQVISRVAHLCGIRCLRLRKGHYQVRNPRTGKWLDWDQVLSFEKAAFSDVDPFALHAFYPGIRFALKKDPGAAHDGLTLAEDHFGPGMDPVRDRVFEDLLKKYPHQAVDV</sequence>
<evidence type="ECO:0000313" key="2">
    <source>
        <dbReference type="EMBL" id="CAI2719147.1"/>
    </source>
</evidence>
<reference evidence="2 3" key="1">
    <citation type="submission" date="2022-09" db="EMBL/GenBank/DDBJ databases">
        <authorList>
            <person name="Kop L."/>
        </authorList>
    </citation>
    <scope>NUCLEOTIDE SEQUENCE [LARGE SCALE GENOMIC DNA]</scope>
    <source>
        <strain evidence="2 3">347</strain>
    </source>
</reference>
<evidence type="ECO:0000256" key="1">
    <source>
        <dbReference type="SAM" id="Phobius"/>
    </source>
</evidence>
<keyword evidence="1" id="KW-1133">Transmembrane helix</keyword>
<keyword evidence="1" id="KW-0472">Membrane</keyword>
<dbReference type="RefSeq" id="WP_282011997.1">
    <property type="nucleotide sequence ID" value="NZ_OX336137.1"/>
</dbReference>
<accession>A0ABM9HGH9</accession>